<evidence type="ECO:0000256" key="3">
    <source>
        <dbReference type="ARBA" id="ARBA00022475"/>
    </source>
</evidence>
<dbReference type="EMBL" id="QNRO01000001">
    <property type="protein sequence ID" value="RBP33960.1"/>
    <property type="molecule type" value="Genomic_DNA"/>
</dbReference>
<evidence type="ECO:0000256" key="5">
    <source>
        <dbReference type="ARBA" id="ARBA00022989"/>
    </source>
</evidence>
<keyword evidence="3" id="KW-1003">Cell membrane</keyword>
<dbReference type="STRING" id="379482.SAMN04487961_3496"/>
<name>A0A366GZE2_9GAMM</name>
<feature type="transmembrane region" description="Helical" evidence="9">
    <location>
        <begin position="33"/>
        <end position="51"/>
    </location>
</feature>
<dbReference type="InterPro" id="IPR045324">
    <property type="entry name" value="Small_multidrug_res"/>
</dbReference>
<gene>
    <name evidence="10" type="ORF">DET50_101303</name>
</gene>
<dbReference type="InterPro" id="IPR000390">
    <property type="entry name" value="Small_drug/metabolite_transptr"/>
</dbReference>
<keyword evidence="2" id="KW-0813">Transport</keyword>
<evidence type="ECO:0000256" key="8">
    <source>
        <dbReference type="RuleBase" id="RU003942"/>
    </source>
</evidence>
<evidence type="ECO:0000256" key="4">
    <source>
        <dbReference type="ARBA" id="ARBA00022692"/>
    </source>
</evidence>
<evidence type="ECO:0000313" key="11">
    <source>
        <dbReference type="Proteomes" id="UP000252995"/>
    </source>
</evidence>
<organism evidence="10 11">
    <name type="scientific">Marinobacter pelagius</name>
    <dbReference type="NCBI Taxonomy" id="379482"/>
    <lineage>
        <taxon>Bacteria</taxon>
        <taxon>Pseudomonadati</taxon>
        <taxon>Pseudomonadota</taxon>
        <taxon>Gammaproteobacteria</taxon>
        <taxon>Pseudomonadales</taxon>
        <taxon>Marinobacteraceae</taxon>
        <taxon>Marinobacter</taxon>
    </lineage>
</organism>
<reference evidence="10 11" key="1">
    <citation type="submission" date="2018-06" db="EMBL/GenBank/DDBJ databases">
        <title>Freshwater and sediment microbial communities from various areas in North America, analyzing microbe dynamics in response to fracking.</title>
        <authorList>
            <person name="Lamendella R."/>
        </authorList>
    </citation>
    <scope>NUCLEOTIDE SEQUENCE [LARGE SCALE GENOMIC DNA]</scope>
    <source>
        <strain evidence="10 11">114J</strain>
    </source>
</reference>
<dbReference type="GO" id="GO:0031460">
    <property type="term" value="P:glycine betaine transport"/>
    <property type="evidence" value="ECO:0007669"/>
    <property type="project" value="TreeGrafter"/>
</dbReference>
<comment type="similarity">
    <text evidence="7 8">Belongs to the drug/metabolite transporter (DMT) superfamily. Small multidrug resistance (SMR) (TC 2.A.7.1) family.</text>
</comment>
<dbReference type="AlphaFoldDB" id="A0A366GZE2"/>
<evidence type="ECO:0000256" key="1">
    <source>
        <dbReference type="ARBA" id="ARBA00004651"/>
    </source>
</evidence>
<dbReference type="OrthoDB" id="9808638at2"/>
<evidence type="ECO:0000313" key="10">
    <source>
        <dbReference type="EMBL" id="RBP33960.1"/>
    </source>
</evidence>
<evidence type="ECO:0000256" key="9">
    <source>
        <dbReference type="SAM" id="Phobius"/>
    </source>
</evidence>
<keyword evidence="5 9" id="KW-1133">Transmembrane helix</keyword>
<dbReference type="InterPro" id="IPR037185">
    <property type="entry name" value="EmrE-like"/>
</dbReference>
<protein>
    <submittedName>
        <fullName evidence="10">Small multidrug resistance pump</fullName>
    </submittedName>
</protein>
<feature type="transmembrane region" description="Helical" evidence="9">
    <location>
        <begin position="85"/>
        <end position="104"/>
    </location>
</feature>
<dbReference type="Gene3D" id="1.10.3730.20">
    <property type="match status" value="1"/>
</dbReference>
<accession>A0A366GZE2</accession>
<dbReference type="PANTHER" id="PTHR30561">
    <property type="entry name" value="SMR FAMILY PROTON-DEPENDENT DRUG EFFLUX TRANSPORTER SUGE"/>
    <property type="match status" value="1"/>
</dbReference>
<keyword evidence="6 9" id="KW-0472">Membrane</keyword>
<dbReference type="GO" id="GO:1990961">
    <property type="term" value="P:xenobiotic detoxification by transmembrane export across the plasma membrane"/>
    <property type="evidence" value="ECO:0007669"/>
    <property type="project" value="UniProtKB-ARBA"/>
</dbReference>
<dbReference type="SUPFAM" id="SSF103481">
    <property type="entry name" value="Multidrug resistance efflux transporter EmrE"/>
    <property type="match status" value="1"/>
</dbReference>
<dbReference type="FunFam" id="1.10.3730.20:FF:000001">
    <property type="entry name" value="Quaternary ammonium compound resistance transporter SugE"/>
    <property type="match status" value="1"/>
</dbReference>
<comment type="caution">
    <text evidence="10">The sequence shown here is derived from an EMBL/GenBank/DDBJ whole genome shotgun (WGS) entry which is preliminary data.</text>
</comment>
<sequence length="110" mass="11355">MKSWIFLGIAIVAEVLATSALKASDGFTKLVPSVLVVGGYAIAFYFLALTLKAIPVGIAYAVWAGLGILLVALIGWLAFGQPLDLPAVIGMTLIVSGVLIISLLSNSSAH</sequence>
<dbReference type="PANTHER" id="PTHR30561:SF1">
    <property type="entry name" value="MULTIDRUG TRANSPORTER EMRE"/>
    <property type="match status" value="1"/>
</dbReference>
<dbReference type="RefSeq" id="WP_113861116.1">
    <property type="nucleotide sequence ID" value="NZ_QNRO01000001.1"/>
</dbReference>
<evidence type="ECO:0000256" key="2">
    <source>
        <dbReference type="ARBA" id="ARBA00022448"/>
    </source>
</evidence>
<dbReference type="Pfam" id="PF00893">
    <property type="entry name" value="Multi_Drug_Res"/>
    <property type="match status" value="1"/>
</dbReference>
<dbReference type="GO" id="GO:0005886">
    <property type="term" value="C:plasma membrane"/>
    <property type="evidence" value="ECO:0007669"/>
    <property type="project" value="UniProtKB-SubCell"/>
</dbReference>
<dbReference type="Proteomes" id="UP000252995">
    <property type="component" value="Unassembled WGS sequence"/>
</dbReference>
<evidence type="ECO:0000256" key="6">
    <source>
        <dbReference type="ARBA" id="ARBA00023136"/>
    </source>
</evidence>
<proteinExistence type="inferred from homology"/>
<evidence type="ECO:0000256" key="7">
    <source>
        <dbReference type="ARBA" id="ARBA00038032"/>
    </source>
</evidence>
<dbReference type="GO" id="GO:0015199">
    <property type="term" value="F:amino-acid betaine transmembrane transporter activity"/>
    <property type="evidence" value="ECO:0007669"/>
    <property type="project" value="TreeGrafter"/>
</dbReference>
<feature type="transmembrane region" description="Helical" evidence="9">
    <location>
        <begin position="58"/>
        <end position="79"/>
    </location>
</feature>
<dbReference type="GO" id="GO:0015220">
    <property type="term" value="F:choline transmembrane transporter activity"/>
    <property type="evidence" value="ECO:0007669"/>
    <property type="project" value="TreeGrafter"/>
</dbReference>
<keyword evidence="4 8" id="KW-0812">Transmembrane</keyword>
<dbReference type="GO" id="GO:0015297">
    <property type="term" value="F:antiporter activity"/>
    <property type="evidence" value="ECO:0007669"/>
    <property type="project" value="TreeGrafter"/>
</dbReference>
<comment type="subcellular location">
    <subcellularLocation>
        <location evidence="1 8">Cell membrane</location>
        <topology evidence="1 8">Multi-pass membrane protein</topology>
    </subcellularLocation>
</comment>